<organism evidence="1">
    <name type="scientific">Leptospirillum sp. Group II '5-way CG'</name>
    <dbReference type="NCBI Taxonomy" id="419541"/>
    <lineage>
        <taxon>Bacteria</taxon>
        <taxon>Pseudomonadati</taxon>
        <taxon>Nitrospirota</taxon>
        <taxon>Nitrospiria</taxon>
        <taxon>Nitrospirales</taxon>
        <taxon>Nitrospiraceae</taxon>
        <taxon>Leptospirillum</taxon>
    </lineage>
</organism>
<name>B6ARY5_9BACT</name>
<protein>
    <submittedName>
        <fullName evidence="1">Uncharacterized protein</fullName>
    </submittedName>
</protein>
<reference evidence="1" key="1">
    <citation type="journal article" date="2004" name="Nature">
        <title>Community structure and metabolism through reconstruction of microbial genomes from the environment.</title>
        <authorList>
            <person name="Tyson G.W."/>
            <person name="Chapman J."/>
            <person name="Hugenholtz P."/>
            <person name="Allen E.E."/>
            <person name="Ram R.J."/>
            <person name="Richardson P.M."/>
            <person name="Solovyev V.V."/>
            <person name="Rubin E.M."/>
            <person name="Rokhsar D.S."/>
            <person name="Banfield J.F."/>
        </authorList>
    </citation>
    <scope>NUCLEOTIDE SEQUENCE [LARGE SCALE GENOMIC DNA]</scope>
</reference>
<proteinExistence type="predicted"/>
<gene>
    <name evidence="1" type="ORF">CGL2_10601007</name>
</gene>
<accession>B6ARY5</accession>
<dbReference type="AlphaFoldDB" id="B6ARY5"/>
<dbReference type="EMBL" id="DS995262">
    <property type="protein sequence ID" value="EDZ38231.1"/>
    <property type="molecule type" value="Genomic_DNA"/>
</dbReference>
<reference evidence="1" key="2">
    <citation type="journal article" date="2008" name="PLoS Biol.">
        <title>Population genomic analysis of strain variation in Leptospirillum group II bacteria involved in acid mine drainage formation.</title>
        <authorList>
            <person name="Simmons S.L."/>
            <person name="Dibartolo G."/>
            <person name="Denef V.J."/>
            <person name="Goltsman D.S."/>
            <person name="Thelen M.P."/>
            <person name="Banfield J.F."/>
        </authorList>
    </citation>
    <scope>NUCLEOTIDE SEQUENCE [LARGE SCALE GENOMIC DNA]</scope>
</reference>
<sequence>MNAVTLRNLSEISVVPGGRPEQGEIFAAGGWDFRGRFRMTDGAARPALALTLAAGARSLGFLPRIRGRCLALFGSA</sequence>
<evidence type="ECO:0000313" key="1">
    <source>
        <dbReference type="EMBL" id="EDZ38231.1"/>
    </source>
</evidence>